<protein>
    <recommendedName>
        <fullName evidence="3">DUF3168 domain-containing protein</fullName>
    </recommendedName>
</protein>
<comment type="caution">
    <text evidence="1">The sequence shown here is derived from an EMBL/GenBank/DDBJ whole genome shotgun (WGS) entry which is preliminary data.</text>
</comment>
<evidence type="ECO:0000313" key="2">
    <source>
        <dbReference type="Proteomes" id="UP000749040"/>
    </source>
</evidence>
<dbReference type="EMBL" id="JADKYB010000004">
    <property type="protein sequence ID" value="MBM9504523.1"/>
    <property type="molecule type" value="Genomic_DNA"/>
</dbReference>
<dbReference type="Proteomes" id="UP000749040">
    <property type="component" value="Unassembled WGS sequence"/>
</dbReference>
<gene>
    <name evidence="1" type="ORF">ITX44_08240</name>
</gene>
<accession>A0ABS2TMH6</accession>
<sequence length="155" mass="16574">MTVPASSAPAARAYLFGQLSAQLTPDPDSPRSSLLVCYDQPGPNQPDDIVSVGKVIRTFEFSSFVGSGGAGYLQERYTVEITVDVFRGGDDAQGAYIRAAYLTDQIVAAVRSDLTLGGAVLAARPTTHSTDAEWDDEHLGRHATATLEIECLQRI</sequence>
<keyword evidence="2" id="KW-1185">Reference proteome</keyword>
<name>A0ABS2TMH6_9ACTN</name>
<organism evidence="1 2">
    <name type="scientific">Actinacidiphila acididurans</name>
    <dbReference type="NCBI Taxonomy" id="2784346"/>
    <lineage>
        <taxon>Bacteria</taxon>
        <taxon>Bacillati</taxon>
        <taxon>Actinomycetota</taxon>
        <taxon>Actinomycetes</taxon>
        <taxon>Kitasatosporales</taxon>
        <taxon>Streptomycetaceae</taxon>
        <taxon>Actinacidiphila</taxon>
    </lineage>
</organism>
<evidence type="ECO:0000313" key="1">
    <source>
        <dbReference type="EMBL" id="MBM9504523.1"/>
    </source>
</evidence>
<reference evidence="1 2" key="1">
    <citation type="submission" date="2021-01" db="EMBL/GenBank/DDBJ databases">
        <title>Streptomyces acididurans sp. nov., isolated from a peat swamp forest soil.</title>
        <authorList>
            <person name="Chantavorakit T."/>
            <person name="Duangmal K."/>
        </authorList>
    </citation>
    <scope>NUCLEOTIDE SEQUENCE [LARGE SCALE GENOMIC DNA]</scope>
    <source>
        <strain evidence="1 2">KK5PA1</strain>
    </source>
</reference>
<evidence type="ECO:0008006" key="3">
    <source>
        <dbReference type="Google" id="ProtNLM"/>
    </source>
</evidence>
<dbReference type="RefSeq" id="WP_205356409.1">
    <property type="nucleotide sequence ID" value="NZ_JADKYB010000004.1"/>
</dbReference>
<proteinExistence type="predicted"/>